<feature type="domain" description="ATP synthase epsilon subunit C-terminal" evidence="10">
    <location>
        <begin position="88"/>
        <end position="133"/>
    </location>
</feature>
<comment type="function">
    <text evidence="8">Produces ATP from ADP in the presence of a proton gradient across the membrane.</text>
</comment>
<sequence>MSTFWLKVIASDHVFYKGNCEALVVPAYDGELGILPHREAMILAIKEGVLRFRVPGSSEQQEAVVGAGIVQVVNNRVTVVVDTAERPEDIDRIRAEQALERTKEQLRQKQSIAEYKMSQASMARALTRLRVSQQKGAHYNGL</sequence>
<dbReference type="PANTHER" id="PTHR13822">
    <property type="entry name" value="ATP SYNTHASE DELTA/EPSILON CHAIN"/>
    <property type="match status" value="1"/>
</dbReference>
<evidence type="ECO:0000256" key="8">
    <source>
        <dbReference type="HAMAP-Rule" id="MF_00530"/>
    </source>
</evidence>
<dbReference type="InterPro" id="IPR020546">
    <property type="entry name" value="ATP_synth_F1_dsu/esu_N"/>
</dbReference>
<evidence type="ECO:0000313" key="12">
    <source>
        <dbReference type="EMBL" id="GAA6268377.1"/>
    </source>
</evidence>
<dbReference type="Gene3D" id="1.20.5.440">
    <property type="entry name" value="ATP synthase delta/epsilon subunit, C-terminal domain"/>
    <property type="match status" value="1"/>
</dbReference>
<comment type="subunit">
    <text evidence="8 9">F-type ATPases have 2 components, CF(1) - the catalytic core - and CF(0) - the membrane proton channel. CF(1) has five subunits: alpha(3), beta(3), gamma(1), delta(1), epsilon(1). CF(0) has three main subunits: a, b and c.</text>
</comment>
<dbReference type="InterPro" id="IPR036771">
    <property type="entry name" value="ATPsynth_dsu/esu_N"/>
</dbReference>
<comment type="caution">
    <text evidence="12">The sequence shown here is derived from an EMBL/GenBank/DDBJ whole genome shotgun (WGS) entry which is preliminary data.</text>
</comment>
<dbReference type="CDD" id="cd12152">
    <property type="entry name" value="F1-ATPase_delta"/>
    <property type="match status" value="1"/>
</dbReference>
<dbReference type="Proteomes" id="UP001600894">
    <property type="component" value="Unassembled WGS sequence"/>
</dbReference>
<feature type="domain" description="ATP synthase F1 complex delta/epsilon subunit N-terminal" evidence="11">
    <location>
        <begin position="6"/>
        <end position="84"/>
    </location>
</feature>
<dbReference type="SUPFAM" id="SSF46604">
    <property type="entry name" value="Epsilon subunit of F1F0-ATP synthase C-terminal domain"/>
    <property type="match status" value="1"/>
</dbReference>
<name>A0ABQ0AWG4_9FIRM</name>
<proteinExistence type="inferred from homology"/>
<evidence type="ECO:0000256" key="7">
    <source>
        <dbReference type="ARBA" id="ARBA00023310"/>
    </source>
</evidence>
<keyword evidence="5 8" id="KW-0472">Membrane</keyword>
<dbReference type="Gene3D" id="2.60.15.10">
    <property type="entry name" value="F0F1 ATP synthase delta/epsilon subunit, N-terminal"/>
    <property type="match status" value="1"/>
</dbReference>
<dbReference type="EMBL" id="BAABXL010000001">
    <property type="protein sequence ID" value="GAA6268377.1"/>
    <property type="molecule type" value="Genomic_DNA"/>
</dbReference>
<dbReference type="Pfam" id="PF02823">
    <property type="entry name" value="ATP-synt_DE_N"/>
    <property type="match status" value="1"/>
</dbReference>
<dbReference type="InterPro" id="IPR020547">
    <property type="entry name" value="ATP_synth_F1_esu_C"/>
</dbReference>
<evidence type="ECO:0000256" key="5">
    <source>
        <dbReference type="ARBA" id="ARBA00023136"/>
    </source>
</evidence>
<dbReference type="InterPro" id="IPR001469">
    <property type="entry name" value="ATP_synth_F1_dsu/esu"/>
</dbReference>
<keyword evidence="4 8" id="KW-0406">Ion transport</keyword>
<dbReference type="NCBIfam" id="TIGR01216">
    <property type="entry name" value="ATP_synt_epsi"/>
    <property type="match status" value="1"/>
</dbReference>
<dbReference type="RefSeq" id="WP_390469509.1">
    <property type="nucleotide sequence ID" value="NZ_BAABXL010000001.1"/>
</dbReference>
<evidence type="ECO:0000256" key="9">
    <source>
        <dbReference type="RuleBase" id="RU003656"/>
    </source>
</evidence>
<evidence type="ECO:0000259" key="11">
    <source>
        <dbReference type="Pfam" id="PF02823"/>
    </source>
</evidence>
<dbReference type="Pfam" id="PF00401">
    <property type="entry name" value="ATP-synt_DE"/>
    <property type="match status" value="1"/>
</dbReference>
<keyword evidence="6 8" id="KW-0139">CF(1)</keyword>
<gene>
    <name evidence="8" type="primary">atpC</name>
    <name evidence="12" type="ORF">F130042H8_14370</name>
</gene>
<keyword evidence="8" id="KW-0375">Hydrogen ion transport</keyword>
<protein>
    <recommendedName>
        <fullName evidence="8">ATP synthase epsilon chain</fullName>
    </recommendedName>
    <alternativeName>
        <fullName evidence="8">ATP synthase F1 sector epsilon subunit</fullName>
    </alternativeName>
    <alternativeName>
        <fullName evidence="8">F-ATPase epsilon subunit</fullName>
    </alternativeName>
</protein>
<keyword evidence="13" id="KW-1185">Reference proteome</keyword>
<dbReference type="InterPro" id="IPR036794">
    <property type="entry name" value="ATP_F1_dsu/esu_C_sf"/>
</dbReference>
<keyword evidence="3 8" id="KW-0813">Transport</keyword>
<comment type="subcellular location">
    <subcellularLocation>
        <location evidence="1 8">Cell membrane</location>
        <topology evidence="1 8">Peripheral membrane protein</topology>
    </subcellularLocation>
</comment>
<dbReference type="SUPFAM" id="SSF51344">
    <property type="entry name" value="Epsilon subunit of F1F0-ATP synthase N-terminal domain"/>
    <property type="match status" value="1"/>
</dbReference>
<organism evidence="12 13">
    <name type="scientific">Enterocloster alcoholdehydrogenati</name>
    <dbReference type="NCBI Taxonomy" id="2547410"/>
    <lineage>
        <taxon>Bacteria</taxon>
        <taxon>Bacillati</taxon>
        <taxon>Bacillota</taxon>
        <taxon>Clostridia</taxon>
        <taxon>Lachnospirales</taxon>
        <taxon>Lachnospiraceae</taxon>
        <taxon>Enterocloster</taxon>
    </lineage>
</organism>
<accession>A0ABQ0AWG4</accession>
<evidence type="ECO:0000256" key="3">
    <source>
        <dbReference type="ARBA" id="ARBA00022448"/>
    </source>
</evidence>
<dbReference type="HAMAP" id="MF_00530">
    <property type="entry name" value="ATP_synth_epsil_bac"/>
    <property type="match status" value="1"/>
</dbReference>
<evidence type="ECO:0000259" key="10">
    <source>
        <dbReference type="Pfam" id="PF00401"/>
    </source>
</evidence>
<comment type="similarity">
    <text evidence="2 8 9">Belongs to the ATPase epsilon chain family.</text>
</comment>
<evidence type="ECO:0000256" key="1">
    <source>
        <dbReference type="ARBA" id="ARBA00004202"/>
    </source>
</evidence>
<dbReference type="PANTHER" id="PTHR13822:SF10">
    <property type="entry name" value="ATP SYNTHASE EPSILON CHAIN, CHLOROPLASTIC"/>
    <property type="match status" value="1"/>
</dbReference>
<evidence type="ECO:0000256" key="4">
    <source>
        <dbReference type="ARBA" id="ARBA00023065"/>
    </source>
</evidence>
<keyword evidence="8" id="KW-1003">Cell membrane</keyword>
<evidence type="ECO:0000256" key="2">
    <source>
        <dbReference type="ARBA" id="ARBA00005712"/>
    </source>
</evidence>
<keyword evidence="7 8" id="KW-0066">ATP synthesis</keyword>
<reference evidence="12 13" key="1">
    <citation type="submission" date="2024-04" db="EMBL/GenBank/DDBJ databases">
        <title>Defined microbial consortia suppress multidrug-resistant proinflammatory Enterobacteriaceae via ecological control.</title>
        <authorList>
            <person name="Furuichi M."/>
            <person name="Kawaguchi T."/>
            <person name="Pust M."/>
            <person name="Yasuma K."/>
            <person name="Plichta D."/>
            <person name="Hasegawa N."/>
            <person name="Ohya T."/>
            <person name="Bhattarai S."/>
            <person name="Sasajima S."/>
            <person name="Aoto Y."/>
            <person name="Tuganbaev T."/>
            <person name="Yaginuma M."/>
            <person name="Ueda M."/>
            <person name="Okahashi N."/>
            <person name="Amafuji K."/>
            <person name="Kiridooshi Y."/>
            <person name="Sugita K."/>
            <person name="Strazar M."/>
            <person name="Skelly A."/>
            <person name="Suda W."/>
            <person name="Hattori M."/>
            <person name="Nakamoto N."/>
            <person name="Caballero S."/>
            <person name="Norman J."/>
            <person name="Olle B."/>
            <person name="Tanoue T."/>
            <person name="Arita M."/>
            <person name="Bucci V."/>
            <person name="Atarashi K."/>
            <person name="Xavier R."/>
            <person name="Honda K."/>
        </authorList>
    </citation>
    <scope>NUCLEOTIDE SEQUENCE [LARGE SCALE GENOMIC DNA]</scope>
    <source>
        <strain evidence="13">f13</strain>
    </source>
</reference>
<evidence type="ECO:0000313" key="13">
    <source>
        <dbReference type="Proteomes" id="UP001600894"/>
    </source>
</evidence>
<evidence type="ECO:0000256" key="6">
    <source>
        <dbReference type="ARBA" id="ARBA00023196"/>
    </source>
</evidence>